<reference evidence="2 3" key="1">
    <citation type="submission" date="2019-06" db="EMBL/GenBank/DDBJ databases">
        <title>Genome sequencing of Zymomonas mobilis strains for genetic engineering and biofuel applications.</title>
        <authorList>
            <person name="Teravest M."/>
        </authorList>
    </citation>
    <scope>NUCLEOTIDE SEQUENCE [LARGE SCALE GENOMIC DNA]</scope>
    <source>
        <strain evidence="2 3">AN0101</strain>
    </source>
</reference>
<accession>A0A542W2E4</accession>
<protein>
    <submittedName>
        <fullName evidence="2">Uncharacterized protein</fullName>
    </submittedName>
</protein>
<feature type="transmembrane region" description="Helical" evidence="1">
    <location>
        <begin position="23"/>
        <end position="45"/>
    </location>
</feature>
<feature type="transmembrane region" description="Helical" evidence="1">
    <location>
        <begin position="216"/>
        <end position="238"/>
    </location>
</feature>
<organism evidence="2 3">
    <name type="scientific">Zymomonas mobilis</name>
    <dbReference type="NCBI Taxonomy" id="542"/>
    <lineage>
        <taxon>Bacteria</taxon>
        <taxon>Pseudomonadati</taxon>
        <taxon>Pseudomonadota</taxon>
        <taxon>Alphaproteobacteria</taxon>
        <taxon>Sphingomonadales</taxon>
        <taxon>Zymomonadaceae</taxon>
        <taxon>Zymomonas</taxon>
    </lineage>
</organism>
<keyword evidence="1" id="KW-1133">Transmembrane helix</keyword>
<gene>
    <name evidence="2" type="ORF">FBY58_1247</name>
</gene>
<dbReference type="EMBL" id="VFOF01000001">
    <property type="protein sequence ID" value="TQL17649.1"/>
    <property type="molecule type" value="Genomic_DNA"/>
</dbReference>
<keyword evidence="1" id="KW-0472">Membrane</keyword>
<evidence type="ECO:0000256" key="1">
    <source>
        <dbReference type="SAM" id="Phobius"/>
    </source>
</evidence>
<feature type="transmembrane region" description="Helical" evidence="1">
    <location>
        <begin position="103"/>
        <end position="128"/>
    </location>
</feature>
<keyword evidence="1" id="KW-0812">Transmembrane</keyword>
<evidence type="ECO:0000313" key="2">
    <source>
        <dbReference type="EMBL" id="TQL17649.1"/>
    </source>
</evidence>
<dbReference type="Proteomes" id="UP000316887">
    <property type="component" value="Unassembled WGS sequence"/>
</dbReference>
<sequence>MPSFRIKNLITDSWAFLKRETKLIAPVALSTIGFGNLLILLLFPTKPALEMGSQPHVFPLAVLLIGASFNLIGILALSRLILFGGESVKNAFGVAFNRLVSIFAFLFTVSILLSVAFILVGMLVMKIYTMHHFPISTSMILSAAGLGLMLLLALHVKLFFWYTLMADKYSAFQAVKHSFALTRGRFWILLLILLPFLIGDYALSKWLGVAALSPSLKLVASIVVALLTTVITTIQLVVQATLYKSLRKNNL</sequence>
<name>A0A542W2E4_ZYMMB</name>
<dbReference type="RefSeq" id="WP_141919970.1">
    <property type="nucleotide sequence ID" value="NZ_VFOF01000001.1"/>
</dbReference>
<dbReference type="OrthoDB" id="7597326at2"/>
<evidence type="ECO:0000313" key="3">
    <source>
        <dbReference type="Proteomes" id="UP000316887"/>
    </source>
</evidence>
<feature type="transmembrane region" description="Helical" evidence="1">
    <location>
        <begin position="186"/>
        <end position="204"/>
    </location>
</feature>
<comment type="caution">
    <text evidence="2">The sequence shown here is derived from an EMBL/GenBank/DDBJ whole genome shotgun (WGS) entry which is preliminary data.</text>
</comment>
<feature type="transmembrane region" description="Helical" evidence="1">
    <location>
        <begin position="57"/>
        <end position="82"/>
    </location>
</feature>
<proteinExistence type="predicted"/>
<feature type="transmembrane region" description="Helical" evidence="1">
    <location>
        <begin position="140"/>
        <end position="165"/>
    </location>
</feature>
<dbReference type="AlphaFoldDB" id="A0A542W2E4"/>